<feature type="transmembrane region" description="Helical" evidence="2">
    <location>
        <begin position="55"/>
        <end position="80"/>
    </location>
</feature>
<accession>A0A8J3ZQD1</accession>
<keyword evidence="2" id="KW-1133">Transmembrane helix</keyword>
<evidence type="ECO:0000256" key="1">
    <source>
        <dbReference type="SAM" id="MobiDB-lite"/>
    </source>
</evidence>
<proteinExistence type="predicted"/>
<gene>
    <name evidence="3" type="ORF">Voc01_005480</name>
</gene>
<evidence type="ECO:0000313" key="3">
    <source>
        <dbReference type="EMBL" id="GIJ65631.1"/>
    </source>
</evidence>
<keyword evidence="2" id="KW-0472">Membrane</keyword>
<dbReference type="EMBL" id="BOPH01000007">
    <property type="protein sequence ID" value="GIJ65631.1"/>
    <property type="molecule type" value="Genomic_DNA"/>
</dbReference>
<feature type="transmembrane region" description="Helical" evidence="2">
    <location>
        <begin position="100"/>
        <end position="120"/>
    </location>
</feature>
<comment type="caution">
    <text evidence="3">The sequence shown here is derived from an EMBL/GenBank/DDBJ whole genome shotgun (WGS) entry which is preliminary data.</text>
</comment>
<feature type="region of interest" description="Disordered" evidence="1">
    <location>
        <begin position="165"/>
        <end position="205"/>
    </location>
</feature>
<evidence type="ECO:0000313" key="4">
    <source>
        <dbReference type="Proteomes" id="UP000635606"/>
    </source>
</evidence>
<feature type="transmembrane region" description="Helical" evidence="2">
    <location>
        <begin position="132"/>
        <end position="151"/>
    </location>
</feature>
<protein>
    <submittedName>
        <fullName evidence="3">Uncharacterized protein</fullName>
    </submittedName>
</protein>
<keyword evidence="2" id="KW-0812">Transmembrane</keyword>
<dbReference type="AlphaFoldDB" id="A0A8J3ZQD1"/>
<keyword evidence="4" id="KW-1185">Reference proteome</keyword>
<organism evidence="3 4">
    <name type="scientific">Virgisporangium ochraceum</name>
    <dbReference type="NCBI Taxonomy" id="65505"/>
    <lineage>
        <taxon>Bacteria</taxon>
        <taxon>Bacillati</taxon>
        <taxon>Actinomycetota</taxon>
        <taxon>Actinomycetes</taxon>
        <taxon>Micromonosporales</taxon>
        <taxon>Micromonosporaceae</taxon>
        <taxon>Virgisporangium</taxon>
    </lineage>
</organism>
<dbReference type="RefSeq" id="WP_203925638.1">
    <property type="nucleotide sequence ID" value="NZ_BOPH01000007.1"/>
</dbReference>
<name>A0A8J3ZQD1_9ACTN</name>
<feature type="transmembrane region" description="Helical" evidence="2">
    <location>
        <begin position="18"/>
        <end position="35"/>
    </location>
</feature>
<sequence length="205" mass="22525">MSRLTRVDLNGVLSDRPSLDYLLAGVVVAGHVLIIRQSGSGDFLSWIESDRRSDVYSGSGAVIATLGGLSAIGLAIYQSASGDRSKAIRVLYGNELRRNWRGLLVMAGLSSLLCYLCMALDQEKDPISIRFVFEWAMVFAVVRFVRLVWIFDRILQIADRDLTDAPRRTPAAPSARWRRSNAENRAEITPGNGDNQSLEAQAPGA</sequence>
<evidence type="ECO:0000256" key="2">
    <source>
        <dbReference type="SAM" id="Phobius"/>
    </source>
</evidence>
<dbReference type="Proteomes" id="UP000635606">
    <property type="component" value="Unassembled WGS sequence"/>
</dbReference>
<reference evidence="3" key="1">
    <citation type="submission" date="2021-01" db="EMBL/GenBank/DDBJ databases">
        <title>Whole genome shotgun sequence of Virgisporangium ochraceum NBRC 16418.</title>
        <authorList>
            <person name="Komaki H."/>
            <person name="Tamura T."/>
        </authorList>
    </citation>
    <scope>NUCLEOTIDE SEQUENCE</scope>
    <source>
        <strain evidence="3">NBRC 16418</strain>
    </source>
</reference>